<dbReference type="InterPro" id="IPR018247">
    <property type="entry name" value="EF_Hand_1_Ca_BS"/>
</dbReference>
<evidence type="ECO:0000256" key="2">
    <source>
        <dbReference type="ARBA" id="ARBA00022723"/>
    </source>
</evidence>
<dbReference type="PROSITE" id="PS50222">
    <property type="entry name" value="EF_HAND_2"/>
    <property type="match status" value="1"/>
</dbReference>
<evidence type="ECO:0000259" key="6">
    <source>
        <dbReference type="PROSITE" id="PS50222"/>
    </source>
</evidence>
<dbReference type="OrthoDB" id="26525at2759"/>
<dbReference type="SUPFAM" id="SSF47473">
    <property type="entry name" value="EF-hand"/>
    <property type="match status" value="1"/>
</dbReference>
<dbReference type="InterPro" id="IPR002048">
    <property type="entry name" value="EF_hand_dom"/>
</dbReference>
<dbReference type="PROSITE" id="PS00303">
    <property type="entry name" value="S100_CABP"/>
    <property type="match status" value="1"/>
</dbReference>
<keyword evidence="4 5" id="KW-0106">Calcium</keyword>
<name>A0A6J0V0G1_9SAUR</name>
<dbReference type="RefSeq" id="XP_020666411.1">
    <property type="nucleotide sequence ID" value="XM_020810752.2"/>
</dbReference>
<evidence type="ECO:0000256" key="1">
    <source>
        <dbReference type="ARBA" id="ARBA00007323"/>
    </source>
</evidence>
<keyword evidence="2 5" id="KW-0479">Metal-binding</keyword>
<dbReference type="FunCoup" id="A0A6J0V0G1">
    <property type="interactions" value="2"/>
</dbReference>
<dbReference type="PANTHER" id="PTHR11639">
    <property type="entry name" value="S100 CALCIUM-BINDING PROTEIN"/>
    <property type="match status" value="1"/>
</dbReference>
<evidence type="ECO:0000256" key="4">
    <source>
        <dbReference type="ARBA" id="ARBA00022837"/>
    </source>
</evidence>
<dbReference type="GO" id="GO:0070062">
    <property type="term" value="C:extracellular exosome"/>
    <property type="evidence" value="ECO:0007669"/>
    <property type="project" value="TreeGrafter"/>
</dbReference>
<protein>
    <recommendedName>
        <fullName evidence="5">Protein S100</fullName>
    </recommendedName>
    <alternativeName>
        <fullName evidence="5">S100 calcium-binding protein</fullName>
    </alternativeName>
</protein>
<keyword evidence="3" id="KW-0677">Repeat</keyword>
<evidence type="ECO:0000313" key="8">
    <source>
        <dbReference type="RefSeq" id="XP_020666411.1"/>
    </source>
</evidence>
<feature type="domain" description="EF-hand" evidence="6">
    <location>
        <begin position="51"/>
        <end position="86"/>
    </location>
</feature>
<proteinExistence type="inferred from homology"/>
<dbReference type="InterPro" id="IPR011992">
    <property type="entry name" value="EF-hand-dom_pair"/>
</dbReference>
<evidence type="ECO:0000256" key="5">
    <source>
        <dbReference type="RuleBase" id="RU361184"/>
    </source>
</evidence>
<keyword evidence="7" id="KW-1185">Reference proteome</keyword>
<dbReference type="PANTHER" id="PTHR11639:SF77">
    <property type="entry name" value="PROTEIN S100-A12"/>
    <property type="match status" value="1"/>
</dbReference>
<organism evidence="7 8">
    <name type="scientific">Pogona vitticeps</name>
    <name type="common">central bearded dragon</name>
    <dbReference type="NCBI Taxonomy" id="103695"/>
    <lineage>
        <taxon>Eukaryota</taxon>
        <taxon>Metazoa</taxon>
        <taxon>Chordata</taxon>
        <taxon>Craniata</taxon>
        <taxon>Vertebrata</taxon>
        <taxon>Euteleostomi</taxon>
        <taxon>Lepidosauria</taxon>
        <taxon>Squamata</taxon>
        <taxon>Bifurcata</taxon>
        <taxon>Unidentata</taxon>
        <taxon>Episquamata</taxon>
        <taxon>Toxicofera</taxon>
        <taxon>Iguania</taxon>
        <taxon>Acrodonta</taxon>
        <taxon>Agamidae</taxon>
        <taxon>Amphibolurinae</taxon>
        <taxon>Pogona</taxon>
    </lineage>
</organism>
<dbReference type="GO" id="GO:0043542">
    <property type="term" value="P:endothelial cell migration"/>
    <property type="evidence" value="ECO:0007669"/>
    <property type="project" value="TreeGrafter"/>
</dbReference>
<dbReference type="SMART" id="SM01394">
    <property type="entry name" value="S_100"/>
    <property type="match status" value="1"/>
</dbReference>
<dbReference type="GO" id="GO:0005737">
    <property type="term" value="C:cytoplasm"/>
    <property type="evidence" value="ECO:0007669"/>
    <property type="project" value="TreeGrafter"/>
</dbReference>
<dbReference type="InterPro" id="IPR013787">
    <property type="entry name" value="S100_Ca-bd_sub"/>
</dbReference>
<dbReference type="SMART" id="SM00054">
    <property type="entry name" value="EFh"/>
    <property type="match status" value="1"/>
</dbReference>
<comment type="similarity">
    <text evidence="1 5">Belongs to the S-100 family.</text>
</comment>
<dbReference type="InParanoid" id="A0A6J0V0G1"/>
<dbReference type="CDD" id="cd00213">
    <property type="entry name" value="S-100"/>
    <property type="match status" value="1"/>
</dbReference>
<evidence type="ECO:0000256" key="3">
    <source>
        <dbReference type="ARBA" id="ARBA00022737"/>
    </source>
</evidence>
<reference evidence="8" key="1">
    <citation type="submission" date="2025-08" db="UniProtKB">
        <authorList>
            <consortium name="RefSeq"/>
        </authorList>
    </citation>
    <scope>IDENTIFICATION</scope>
</reference>
<dbReference type="GeneID" id="110088456"/>
<dbReference type="KEGG" id="pvt:110088456"/>
<accession>A0A6J0V0G1</accession>
<dbReference type="AlphaFoldDB" id="A0A6J0V0G1"/>
<gene>
    <name evidence="8" type="primary">LOC110088456</name>
</gene>
<dbReference type="Proteomes" id="UP001652642">
    <property type="component" value="Chromosome 15"/>
</dbReference>
<dbReference type="PROSITE" id="PS00018">
    <property type="entry name" value="EF_HAND_1"/>
    <property type="match status" value="1"/>
</dbReference>
<dbReference type="InterPro" id="IPR034325">
    <property type="entry name" value="S-100_dom"/>
</dbReference>
<dbReference type="Pfam" id="PF01023">
    <property type="entry name" value="S_100"/>
    <property type="match status" value="1"/>
</dbReference>
<sequence length="104" mass="12030">MSQTQLEACIETQINVFHQYSVRHGHFDTLSAKELEQLIQKQLPNFLKDSKNPKAIEKLFKELDQDKDKQISFGEYAAFLSRVAIASHEHIHQEGDDGHAHHQH</sequence>
<dbReference type="InterPro" id="IPR001751">
    <property type="entry name" value="S100/CaBP7/8-like_CS"/>
</dbReference>
<dbReference type="Gene3D" id="1.10.238.10">
    <property type="entry name" value="EF-hand"/>
    <property type="match status" value="1"/>
</dbReference>
<dbReference type="GO" id="GO:0046914">
    <property type="term" value="F:transition metal ion binding"/>
    <property type="evidence" value="ECO:0007669"/>
    <property type="project" value="InterPro"/>
</dbReference>
<dbReference type="GO" id="GO:0048306">
    <property type="term" value="F:calcium-dependent protein binding"/>
    <property type="evidence" value="ECO:0007669"/>
    <property type="project" value="TreeGrafter"/>
</dbReference>
<dbReference type="GO" id="GO:0005509">
    <property type="term" value="F:calcium ion binding"/>
    <property type="evidence" value="ECO:0007669"/>
    <property type="project" value="InterPro"/>
</dbReference>
<evidence type="ECO:0000313" key="7">
    <source>
        <dbReference type="Proteomes" id="UP001652642"/>
    </source>
</evidence>